<dbReference type="Proteomes" id="UP000230390">
    <property type="component" value="Unassembled WGS sequence"/>
</dbReference>
<name>A0A2G8TB23_9BURK</name>
<dbReference type="OrthoDB" id="9813965at2"/>
<proteinExistence type="predicted"/>
<accession>A0A2G8TB23</accession>
<dbReference type="Gene3D" id="3.30.70.100">
    <property type="match status" value="1"/>
</dbReference>
<dbReference type="InterPro" id="IPR036163">
    <property type="entry name" value="HMA_dom_sf"/>
</dbReference>
<dbReference type="InterPro" id="IPR006121">
    <property type="entry name" value="HMA_dom"/>
</dbReference>
<dbReference type="SUPFAM" id="SSF55008">
    <property type="entry name" value="HMA, heavy metal-associated domain"/>
    <property type="match status" value="1"/>
</dbReference>
<reference evidence="2 3" key="1">
    <citation type="submission" date="2017-10" db="EMBL/GenBank/DDBJ databases">
        <title>Massilia psychrophilum sp. nov., a novel purple-pigmented bacterium isolated from Tianshan glacier, Xinjiang Municipality, China.</title>
        <authorList>
            <person name="Wang H."/>
        </authorList>
    </citation>
    <scope>NUCLEOTIDE SEQUENCE [LARGE SCALE GENOMIC DNA]</scope>
    <source>
        <strain evidence="2 3">JCM 30074</strain>
    </source>
</reference>
<dbReference type="Pfam" id="PF00403">
    <property type="entry name" value="HMA"/>
    <property type="match status" value="1"/>
</dbReference>
<dbReference type="CDD" id="cd00371">
    <property type="entry name" value="HMA"/>
    <property type="match status" value="1"/>
</dbReference>
<comment type="caution">
    <text evidence="2">The sequence shown here is derived from an EMBL/GenBank/DDBJ whole genome shotgun (WGS) entry which is preliminary data.</text>
</comment>
<protein>
    <submittedName>
        <fullName evidence="2">Heavy metal transport/detoxification protein</fullName>
    </submittedName>
</protein>
<feature type="domain" description="HMA" evidence="1">
    <location>
        <begin position="28"/>
        <end position="91"/>
    </location>
</feature>
<keyword evidence="3" id="KW-1185">Reference proteome</keyword>
<evidence type="ECO:0000313" key="3">
    <source>
        <dbReference type="Proteomes" id="UP000230390"/>
    </source>
</evidence>
<dbReference type="EMBL" id="PDOC01000015">
    <property type="protein sequence ID" value="PIL43241.1"/>
    <property type="molecule type" value="Genomic_DNA"/>
</dbReference>
<gene>
    <name evidence="2" type="ORF">CR105_19685</name>
</gene>
<dbReference type="AlphaFoldDB" id="A0A2G8TB23"/>
<evidence type="ECO:0000313" key="2">
    <source>
        <dbReference type="EMBL" id="PIL43241.1"/>
    </source>
</evidence>
<organism evidence="2 3">
    <name type="scientific">Massilia eurypsychrophila</name>
    <dbReference type="NCBI Taxonomy" id="1485217"/>
    <lineage>
        <taxon>Bacteria</taxon>
        <taxon>Pseudomonadati</taxon>
        <taxon>Pseudomonadota</taxon>
        <taxon>Betaproteobacteria</taxon>
        <taxon>Burkholderiales</taxon>
        <taxon>Oxalobacteraceae</taxon>
        <taxon>Telluria group</taxon>
        <taxon>Massilia</taxon>
    </lineage>
</organism>
<dbReference type="GO" id="GO:0046872">
    <property type="term" value="F:metal ion binding"/>
    <property type="evidence" value="ECO:0007669"/>
    <property type="project" value="InterPro"/>
</dbReference>
<evidence type="ECO:0000259" key="1">
    <source>
        <dbReference type="PROSITE" id="PS50846"/>
    </source>
</evidence>
<dbReference type="PROSITE" id="PS50846">
    <property type="entry name" value="HMA_2"/>
    <property type="match status" value="1"/>
</dbReference>
<sequence>MVDRFSVFLNRGGVLLCLLCFVYTQEKNVLTFSIPAISCGHCARAITDTVLELDPAAKVQVDIAARTATVDTSADPAIVRARLADEGYPVL</sequence>